<dbReference type="OrthoDB" id="3648309at2759"/>
<feature type="transmembrane region" description="Helical" evidence="6">
    <location>
        <begin position="237"/>
        <end position="255"/>
    </location>
</feature>
<dbReference type="RefSeq" id="XP_005536995.1">
    <property type="nucleotide sequence ID" value="XM_005536938.1"/>
</dbReference>
<keyword evidence="3 6" id="KW-0812">Transmembrane</keyword>
<dbReference type="KEGG" id="cme:CYME_CMM079C"/>
<feature type="transmembrane region" description="Helical" evidence="6">
    <location>
        <begin position="210"/>
        <end position="231"/>
    </location>
</feature>
<protein>
    <recommendedName>
        <fullName evidence="9">GPR1/FUN34/yaaH family protein</fullName>
    </recommendedName>
</protein>
<dbReference type="Proteomes" id="UP000007014">
    <property type="component" value="Chromosome 13"/>
</dbReference>
<dbReference type="GeneID" id="16995092"/>
<evidence type="ECO:0000256" key="6">
    <source>
        <dbReference type="SAM" id="Phobius"/>
    </source>
</evidence>
<keyword evidence="8" id="KW-1185">Reference proteome</keyword>
<dbReference type="GO" id="GO:0071422">
    <property type="term" value="P:succinate transmembrane transport"/>
    <property type="evidence" value="ECO:0007669"/>
    <property type="project" value="TreeGrafter"/>
</dbReference>
<evidence type="ECO:0000256" key="4">
    <source>
        <dbReference type="ARBA" id="ARBA00022989"/>
    </source>
</evidence>
<dbReference type="GO" id="GO:0005886">
    <property type="term" value="C:plasma membrane"/>
    <property type="evidence" value="ECO:0007669"/>
    <property type="project" value="TreeGrafter"/>
</dbReference>
<dbReference type="Pfam" id="PF01184">
    <property type="entry name" value="Gpr1_Fun34_YaaH"/>
    <property type="match status" value="1"/>
</dbReference>
<evidence type="ECO:0000256" key="2">
    <source>
        <dbReference type="ARBA" id="ARBA00005587"/>
    </source>
</evidence>
<feature type="transmembrane region" description="Helical" evidence="6">
    <location>
        <begin position="125"/>
        <end position="144"/>
    </location>
</feature>
<evidence type="ECO:0000256" key="1">
    <source>
        <dbReference type="ARBA" id="ARBA00004141"/>
    </source>
</evidence>
<sequence>MTDADLGNLSLLERISLLEERVTALQQKVAAGAAAAAREFEACAAHKCLAARFDSQNDRNMSLSLEEQIHHRDSMQILDALQQQSQVISLASMVANPTPLGLFAFGVTTLLAGADLYGATAKNTFSVALIIGGLAQILAGMWCFRRNNTFGATAFSLFGSYWGARGVQLLVELLHPGLFPSADRAGTCIFYVIFCILTLILLVQALRMNYALSATVFFVALVYIFLAITAYVEGVKYVAATCAIIAGSLAFYVGLADFTNEIYEKPLIPLFPHPRHARDYEEGKRYVPRPHAHKSAVDIPPV</sequence>
<dbReference type="HOGENOM" id="CLU_922445_0_0_1"/>
<evidence type="ECO:0000313" key="7">
    <source>
        <dbReference type="EMBL" id="BAM80959.1"/>
    </source>
</evidence>
<dbReference type="eggNOG" id="ENOG502S8RE">
    <property type="taxonomic scope" value="Eukaryota"/>
</dbReference>
<dbReference type="AlphaFoldDB" id="M1V8U8"/>
<proteinExistence type="inferred from homology"/>
<reference evidence="7 8" key="2">
    <citation type="journal article" date="2007" name="BMC Biol.">
        <title>A 100%-complete sequence reveals unusually simple genomic features in the hot-spring red alga Cyanidioschyzon merolae.</title>
        <authorList>
            <person name="Nozaki H."/>
            <person name="Takano H."/>
            <person name="Misumi O."/>
            <person name="Terasawa K."/>
            <person name="Matsuzaki M."/>
            <person name="Maruyama S."/>
            <person name="Nishida K."/>
            <person name="Yagisawa F."/>
            <person name="Yoshida Y."/>
            <person name="Fujiwara T."/>
            <person name="Takio S."/>
            <person name="Tamura K."/>
            <person name="Chung S.J."/>
            <person name="Nakamura S."/>
            <person name="Kuroiwa H."/>
            <person name="Tanaka K."/>
            <person name="Sato N."/>
            <person name="Kuroiwa T."/>
        </authorList>
    </citation>
    <scope>NUCLEOTIDE SEQUENCE [LARGE SCALE GENOMIC DNA]</scope>
    <source>
        <strain evidence="7 8">10D</strain>
    </source>
</reference>
<dbReference type="InterPro" id="IPR000791">
    <property type="entry name" value="Gpr1/Fun34/SatP-like"/>
</dbReference>
<accession>M1V8U8</accession>
<evidence type="ECO:0000256" key="5">
    <source>
        <dbReference type="ARBA" id="ARBA00023136"/>
    </source>
</evidence>
<evidence type="ECO:0000256" key="3">
    <source>
        <dbReference type="ARBA" id="ARBA00022692"/>
    </source>
</evidence>
<dbReference type="GO" id="GO:0015360">
    <property type="term" value="F:acetate:proton symporter activity"/>
    <property type="evidence" value="ECO:0007669"/>
    <property type="project" value="TreeGrafter"/>
</dbReference>
<feature type="transmembrane region" description="Helical" evidence="6">
    <location>
        <begin position="184"/>
        <end position="203"/>
    </location>
</feature>
<evidence type="ECO:0008006" key="9">
    <source>
        <dbReference type="Google" id="ProtNLM"/>
    </source>
</evidence>
<dbReference type="InterPro" id="IPR047623">
    <property type="entry name" value="SatP"/>
</dbReference>
<keyword evidence="4 6" id="KW-1133">Transmembrane helix</keyword>
<comment type="subcellular location">
    <subcellularLocation>
        <location evidence="1">Membrane</location>
        <topology evidence="1">Multi-pass membrane protein</topology>
    </subcellularLocation>
</comment>
<feature type="transmembrane region" description="Helical" evidence="6">
    <location>
        <begin position="149"/>
        <end position="164"/>
    </location>
</feature>
<evidence type="ECO:0000313" key="8">
    <source>
        <dbReference type="Proteomes" id="UP000007014"/>
    </source>
</evidence>
<dbReference type="PANTHER" id="PTHR30178">
    <property type="entry name" value="INNER MEMBRANE PROTEIN YAAH"/>
    <property type="match status" value="1"/>
</dbReference>
<dbReference type="Gramene" id="CMM079CT">
    <property type="protein sequence ID" value="CMM079CT"/>
    <property type="gene ID" value="CMM079C"/>
</dbReference>
<dbReference type="PANTHER" id="PTHR30178:SF3">
    <property type="entry name" value="SUCCINATE-ACETATE_PROTON SYMPORTER SATP"/>
    <property type="match status" value="1"/>
</dbReference>
<organism evidence="7 8">
    <name type="scientific">Cyanidioschyzon merolae (strain NIES-3377 / 10D)</name>
    <name type="common">Unicellular red alga</name>
    <dbReference type="NCBI Taxonomy" id="280699"/>
    <lineage>
        <taxon>Eukaryota</taxon>
        <taxon>Rhodophyta</taxon>
        <taxon>Bangiophyceae</taxon>
        <taxon>Cyanidiales</taxon>
        <taxon>Cyanidiaceae</taxon>
        <taxon>Cyanidioschyzon</taxon>
    </lineage>
</organism>
<comment type="similarity">
    <text evidence="2">Belongs to the acetate uptake transporter (AceTr) (TC 2.A.96) family.</text>
</comment>
<keyword evidence="5 6" id="KW-0472">Membrane</keyword>
<reference evidence="7 8" key="1">
    <citation type="journal article" date="2004" name="Nature">
        <title>Genome sequence of the ultrasmall unicellular red alga Cyanidioschyzon merolae 10D.</title>
        <authorList>
            <person name="Matsuzaki M."/>
            <person name="Misumi O."/>
            <person name="Shin-i T."/>
            <person name="Maruyama S."/>
            <person name="Takahara M."/>
            <person name="Miyagishima S."/>
            <person name="Mori T."/>
            <person name="Nishida K."/>
            <person name="Yagisawa F."/>
            <person name="Nishida K."/>
            <person name="Yoshida Y."/>
            <person name="Nishimura Y."/>
            <person name="Nakao S."/>
            <person name="Kobayashi T."/>
            <person name="Momoyama Y."/>
            <person name="Higashiyama T."/>
            <person name="Minoda A."/>
            <person name="Sano M."/>
            <person name="Nomoto H."/>
            <person name="Oishi K."/>
            <person name="Hayashi H."/>
            <person name="Ohta F."/>
            <person name="Nishizaka S."/>
            <person name="Haga S."/>
            <person name="Miura S."/>
            <person name="Morishita T."/>
            <person name="Kabeya Y."/>
            <person name="Terasawa K."/>
            <person name="Suzuki Y."/>
            <person name="Ishii Y."/>
            <person name="Asakawa S."/>
            <person name="Takano H."/>
            <person name="Ohta N."/>
            <person name="Kuroiwa H."/>
            <person name="Tanaka K."/>
            <person name="Shimizu N."/>
            <person name="Sugano S."/>
            <person name="Sato N."/>
            <person name="Nozaki H."/>
            <person name="Ogasawara N."/>
            <person name="Kohara Y."/>
            <person name="Kuroiwa T."/>
        </authorList>
    </citation>
    <scope>NUCLEOTIDE SEQUENCE [LARGE SCALE GENOMIC DNA]</scope>
    <source>
        <strain evidence="7 8">10D</strain>
    </source>
</reference>
<dbReference type="OMA" id="AMHWAIS"/>
<dbReference type="NCBIfam" id="NF038013">
    <property type="entry name" value="AceTr_1"/>
    <property type="match status" value="1"/>
</dbReference>
<dbReference type="EMBL" id="AP006495">
    <property type="protein sequence ID" value="BAM80959.1"/>
    <property type="molecule type" value="Genomic_DNA"/>
</dbReference>
<name>M1V8U8_CYAM1</name>
<dbReference type="STRING" id="280699.M1V8U8"/>
<gene>
    <name evidence="7" type="ORF">CYME_CMM079C</name>
</gene>